<dbReference type="PANTHER" id="PTHR36452">
    <property type="entry name" value="CHROMOSOME 12, WHOLE GENOME SHOTGUN SEQUENCE"/>
    <property type="match status" value="1"/>
</dbReference>
<dbReference type="Proteomes" id="UP001273166">
    <property type="component" value="Unassembled WGS sequence"/>
</dbReference>
<feature type="compositionally biased region" description="Basic residues" evidence="1">
    <location>
        <begin position="57"/>
        <end position="73"/>
    </location>
</feature>
<dbReference type="EMBL" id="JAUDZG010000006">
    <property type="protein sequence ID" value="KAK3303242.1"/>
    <property type="molecule type" value="Genomic_DNA"/>
</dbReference>
<gene>
    <name evidence="2" type="ORF">B0T15DRAFT_539612</name>
</gene>
<feature type="compositionally biased region" description="Acidic residues" evidence="1">
    <location>
        <begin position="78"/>
        <end position="88"/>
    </location>
</feature>
<dbReference type="Pfam" id="PF09365">
    <property type="entry name" value="DUF2461"/>
    <property type="match status" value="1"/>
</dbReference>
<dbReference type="RefSeq" id="XP_062719022.1">
    <property type="nucleotide sequence ID" value="XM_062869743.1"/>
</dbReference>
<feature type="compositionally biased region" description="Acidic residues" evidence="1">
    <location>
        <begin position="97"/>
        <end position="109"/>
    </location>
</feature>
<dbReference type="PANTHER" id="PTHR36452:SF1">
    <property type="entry name" value="DUF2461 DOMAIN-CONTAINING PROTEIN"/>
    <property type="match status" value="1"/>
</dbReference>
<evidence type="ECO:0000313" key="2">
    <source>
        <dbReference type="EMBL" id="KAK3303242.1"/>
    </source>
</evidence>
<reference evidence="2" key="1">
    <citation type="journal article" date="2023" name="Mol. Phylogenet. Evol.">
        <title>Genome-scale phylogeny and comparative genomics of the fungal order Sordariales.</title>
        <authorList>
            <person name="Hensen N."/>
            <person name="Bonometti L."/>
            <person name="Westerberg I."/>
            <person name="Brannstrom I.O."/>
            <person name="Guillou S."/>
            <person name="Cros-Aarteil S."/>
            <person name="Calhoun S."/>
            <person name="Haridas S."/>
            <person name="Kuo A."/>
            <person name="Mondo S."/>
            <person name="Pangilinan J."/>
            <person name="Riley R."/>
            <person name="LaButti K."/>
            <person name="Andreopoulos B."/>
            <person name="Lipzen A."/>
            <person name="Chen C."/>
            <person name="Yan M."/>
            <person name="Daum C."/>
            <person name="Ng V."/>
            <person name="Clum A."/>
            <person name="Steindorff A."/>
            <person name="Ohm R.A."/>
            <person name="Martin F."/>
            <person name="Silar P."/>
            <person name="Natvig D.O."/>
            <person name="Lalanne C."/>
            <person name="Gautier V."/>
            <person name="Ament-Velasquez S.L."/>
            <person name="Kruys A."/>
            <person name="Hutchinson M.I."/>
            <person name="Powell A.J."/>
            <person name="Barry K."/>
            <person name="Miller A.N."/>
            <person name="Grigoriev I.V."/>
            <person name="Debuchy R."/>
            <person name="Gladieux P."/>
            <person name="Hiltunen Thoren M."/>
            <person name="Johannesson H."/>
        </authorList>
    </citation>
    <scope>NUCLEOTIDE SEQUENCE</scope>
    <source>
        <strain evidence="2">CBS 333.67</strain>
    </source>
</reference>
<reference evidence="2" key="2">
    <citation type="submission" date="2023-06" db="EMBL/GenBank/DDBJ databases">
        <authorList>
            <consortium name="Lawrence Berkeley National Laboratory"/>
            <person name="Mondo S.J."/>
            <person name="Hensen N."/>
            <person name="Bonometti L."/>
            <person name="Westerberg I."/>
            <person name="Brannstrom I.O."/>
            <person name="Guillou S."/>
            <person name="Cros-Aarteil S."/>
            <person name="Calhoun S."/>
            <person name="Haridas S."/>
            <person name="Kuo A."/>
            <person name="Pangilinan J."/>
            <person name="Riley R."/>
            <person name="Labutti K."/>
            <person name="Andreopoulos B."/>
            <person name="Lipzen A."/>
            <person name="Chen C."/>
            <person name="Yanf M."/>
            <person name="Daum C."/>
            <person name="Ng V."/>
            <person name="Clum A."/>
            <person name="Steindorff A."/>
            <person name="Ohm R."/>
            <person name="Martin F."/>
            <person name="Silar P."/>
            <person name="Natvig D."/>
            <person name="Lalanne C."/>
            <person name="Gautier V."/>
            <person name="Ament-Velasquez S.L."/>
            <person name="Kruys A."/>
            <person name="Hutchinson M.I."/>
            <person name="Powell A.J."/>
            <person name="Barry K."/>
            <person name="Miller A.N."/>
            <person name="Grigoriev I.V."/>
            <person name="Debuchy R."/>
            <person name="Gladieux P."/>
            <person name="Thoren M.H."/>
            <person name="Johannesson H."/>
        </authorList>
    </citation>
    <scope>NUCLEOTIDE SEQUENCE</scope>
    <source>
        <strain evidence="2">CBS 333.67</strain>
    </source>
</reference>
<evidence type="ECO:0000256" key="1">
    <source>
        <dbReference type="SAM" id="MobiDB-lite"/>
    </source>
</evidence>
<dbReference type="GeneID" id="87888572"/>
<sequence length="399" mass="44835">MPPQKRKAPVTTEFGAEETEGRLARRRSLRVSSSGQKSKYFGTDSDSDTTEDEPRLKQGRGRGRPAKKTKVKVKQPEAESDGDEDEYREEQAHEAEPNAEDSDDDEVDENAPPKVTFVPLPKLRDTGGIEYADDRLHPNTLAFLQDLKANNKRSWLKEYRRALKDWESYVTTITEKIIDADPTIPELPFKDVNFRIYRDIRFSNDPTPYKAHFSAAFSRTGRKGPYACYYIHVEPGASFVGGGLWHPDSSALARLRASIDERPRRWRRVLNDGAFKETFLGISSVTFAADGRVGKVSKGTKKKKKGKGEEEAEEEEEEEALKAFAERNREGALKTRPKGFIPEHRDMQLLKLRNFTVGKKVAEEVFTSASGQEEVAGIVRAMVGFVSLAFLLMSTVAAG</sequence>
<comment type="caution">
    <text evidence="2">The sequence shown here is derived from an EMBL/GenBank/DDBJ whole genome shotgun (WGS) entry which is preliminary data.</text>
</comment>
<feature type="region of interest" description="Disordered" evidence="1">
    <location>
        <begin position="296"/>
        <end position="316"/>
    </location>
</feature>
<organism evidence="2 3">
    <name type="scientific">Chaetomium strumarium</name>
    <dbReference type="NCBI Taxonomy" id="1170767"/>
    <lineage>
        <taxon>Eukaryota</taxon>
        <taxon>Fungi</taxon>
        <taxon>Dikarya</taxon>
        <taxon>Ascomycota</taxon>
        <taxon>Pezizomycotina</taxon>
        <taxon>Sordariomycetes</taxon>
        <taxon>Sordariomycetidae</taxon>
        <taxon>Sordariales</taxon>
        <taxon>Chaetomiaceae</taxon>
        <taxon>Chaetomium</taxon>
    </lineage>
</organism>
<dbReference type="InterPro" id="IPR012808">
    <property type="entry name" value="CHP02453"/>
</dbReference>
<protein>
    <submittedName>
        <fullName evidence="2">Uncharacterized protein</fullName>
    </submittedName>
</protein>
<dbReference type="AlphaFoldDB" id="A0AAJ0LZA7"/>
<evidence type="ECO:0000313" key="3">
    <source>
        <dbReference type="Proteomes" id="UP001273166"/>
    </source>
</evidence>
<proteinExistence type="predicted"/>
<name>A0AAJ0LZA7_9PEZI</name>
<dbReference type="NCBIfam" id="TIGR02453">
    <property type="entry name" value="TIGR02453 family protein"/>
    <property type="match status" value="1"/>
</dbReference>
<feature type="region of interest" description="Disordered" evidence="1">
    <location>
        <begin position="1"/>
        <end position="121"/>
    </location>
</feature>
<accession>A0AAJ0LZA7</accession>
<keyword evidence="3" id="KW-1185">Reference proteome</keyword>